<gene>
    <name evidence="1" type="ORF">GCM10011610_46390</name>
</gene>
<keyword evidence="2" id="KW-1185">Reference proteome</keyword>
<evidence type="ECO:0008006" key="3">
    <source>
        <dbReference type="Google" id="ProtNLM"/>
    </source>
</evidence>
<evidence type="ECO:0000313" key="1">
    <source>
        <dbReference type="EMBL" id="GGN88676.1"/>
    </source>
</evidence>
<organism evidence="1 2">
    <name type="scientific">Nocardia rhizosphaerihabitans</name>
    <dbReference type="NCBI Taxonomy" id="1691570"/>
    <lineage>
        <taxon>Bacteria</taxon>
        <taxon>Bacillati</taxon>
        <taxon>Actinomycetota</taxon>
        <taxon>Actinomycetes</taxon>
        <taxon>Mycobacteriales</taxon>
        <taxon>Nocardiaceae</taxon>
        <taxon>Nocardia</taxon>
    </lineage>
</organism>
<name>A0ABQ2KNM3_9NOCA</name>
<dbReference type="EMBL" id="BMNE01000005">
    <property type="protein sequence ID" value="GGN88676.1"/>
    <property type="molecule type" value="Genomic_DNA"/>
</dbReference>
<protein>
    <recommendedName>
        <fullName evidence="3">Phosphohydrolase</fullName>
    </recommendedName>
</protein>
<reference evidence="2" key="1">
    <citation type="journal article" date="2019" name="Int. J. Syst. Evol. Microbiol.">
        <title>The Global Catalogue of Microorganisms (GCM) 10K type strain sequencing project: providing services to taxonomists for standard genome sequencing and annotation.</title>
        <authorList>
            <consortium name="The Broad Institute Genomics Platform"/>
            <consortium name="The Broad Institute Genome Sequencing Center for Infectious Disease"/>
            <person name="Wu L."/>
            <person name="Ma J."/>
        </authorList>
    </citation>
    <scope>NUCLEOTIDE SEQUENCE [LARGE SCALE GENOMIC DNA]</scope>
    <source>
        <strain evidence="2">CGMCC 4.7329</strain>
    </source>
</reference>
<accession>A0ABQ2KNM3</accession>
<sequence>MLSHPVIDAVLERHHAALGGDERTYRHHVYRCANYQRELLGGELPDTAALAWAVHDLGIWTAGTFDYLGPSADLVDGFAAEFGITEPELAQTMVLEHHGVRARTDPLVETFRLADRVDVGHGVLRGRIDAEFIAQVVERFPYAGFHRFLVRSGLRHLVRHPLRPLPMLRW</sequence>
<proteinExistence type="predicted"/>
<dbReference type="SUPFAM" id="SSF109604">
    <property type="entry name" value="HD-domain/PDEase-like"/>
    <property type="match status" value="1"/>
</dbReference>
<comment type="caution">
    <text evidence="1">The sequence shown here is derived from an EMBL/GenBank/DDBJ whole genome shotgun (WGS) entry which is preliminary data.</text>
</comment>
<dbReference type="Proteomes" id="UP000658127">
    <property type="component" value="Unassembled WGS sequence"/>
</dbReference>
<evidence type="ECO:0000313" key="2">
    <source>
        <dbReference type="Proteomes" id="UP000658127"/>
    </source>
</evidence>